<evidence type="ECO:0000313" key="4">
    <source>
        <dbReference type="EMBL" id="GGE27811.1"/>
    </source>
</evidence>
<dbReference type="Pfam" id="PF01156">
    <property type="entry name" value="IU_nuc_hydro"/>
    <property type="match status" value="1"/>
</dbReference>
<organism evidence="4 5">
    <name type="scientific">Pullulanibacillus camelliae</name>
    <dbReference type="NCBI Taxonomy" id="1707096"/>
    <lineage>
        <taxon>Bacteria</taxon>
        <taxon>Bacillati</taxon>
        <taxon>Bacillota</taxon>
        <taxon>Bacilli</taxon>
        <taxon>Bacillales</taxon>
        <taxon>Sporolactobacillaceae</taxon>
        <taxon>Pullulanibacillus</taxon>
    </lineage>
</organism>
<reference evidence="4" key="1">
    <citation type="journal article" date="2014" name="Int. J. Syst. Evol. Microbiol.">
        <title>Complete genome sequence of Corynebacterium casei LMG S-19264T (=DSM 44701T), isolated from a smear-ripened cheese.</title>
        <authorList>
            <consortium name="US DOE Joint Genome Institute (JGI-PGF)"/>
            <person name="Walter F."/>
            <person name="Albersmeier A."/>
            <person name="Kalinowski J."/>
            <person name="Ruckert C."/>
        </authorList>
    </citation>
    <scope>NUCLEOTIDE SEQUENCE</scope>
    <source>
        <strain evidence="4">CGMCC 1.15371</strain>
    </source>
</reference>
<evidence type="ECO:0000256" key="2">
    <source>
        <dbReference type="ARBA" id="ARBA00023295"/>
    </source>
</evidence>
<dbReference type="InterPro" id="IPR036452">
    <property type="entry name" value="Ribo_hydro-like"/>
</dbReference>
<keyword evidence="5" id="KW-1185">Reference proteome</keyword>
<name>A0A8J2YBE7_9BACL</name>
<gene>
    <name evidence="4" type="ORF">GCM10011391_02880</name>
</gene>
<accession>A0A8J2YBE7</accession>
<proteinExistence type="predicted"/>
<sequence>MTFNLFKRLEAPKGKIRVVIDTDTYNEVDDQFAVVYALQSQDKLNVEAIYAAPFFNERSQGPADGMEKSFNEINKILALMNISRENFVFRGSTGYLEDLAHPYRSEAAMDLIEKAMASSDDDPLYVVAIGAITNVVSAILIQPEIVHKIVVVWLGGHALYWPDTKEFNLYQDLLASRFLYDCGVPLINIPCMGVCSHLLTTLSELEAHIDRTSKVGQFLLETFKGYHEDHYAYSKVIWDISTIAYLINPTWVETKVVHSPILTDQFTWSFDLSRHPIRMATFLNRDGIYKDMFKKLCGER</sequence>
<dbReference type="InterPro" id="IPR023186">
    <property type="entry name" value="IUNH"/>
</dbReference>
<keyword evidence="1" id="KW-0378">Hydrolase</keyword>
<keyword evidence="2" id="KW-0326">Glycosidase</keyword>
<dbReference type="EMBL" id="BMIR01000001">
    <property type="protein sequence ID" value="GGE27811.1"/>
    <property type="molecule type" value="Genomic_DNA"/>
</dbReference>
<dbReference type="PANTHER" id="PTHR12304:SF4">
    <property type="entry name" value="URIDINE NUCLEOSIDASE"/>
    <property type="match status" value="1"/>
</dbReference>
<feature type="domain" description="Inosine/uridine-preferring nucleoside hydrolase" evidence="3">
    <location>
        <begin position="18"/>
        <end position="259"/>
    </location>
</feature>
<reference evidence="4" key="2">
    <citation type="submission" date="2020-09" db="EMBL/GenBank/DDBJ databases">
        <authorList>
            <person name="Sun Q."/>
            <person name="Zhou Y."/>
        </authorList>
    </citation>
    <scope>NUCLEOTIDE SEQUENCE</scope>
    <source>
        <strain evidence="4">CGMCC 1.15371</strain>
    </source>
</reference>
<comment type="caution">
    <text evidence="4">The sequence shown here is derived from an EMBL/GenBank/DDBJ whole genome shotgun (WGS) entry which is preliminary data.</text>
</comment>
<dbReference type="InterPro" id="IPR001910">
    <property type="entry name" value="Inosine/uridine_hydrolase_dom"/>
</dbReference>
<dbReference type="SUPFAM" id="SSF53590">
    <property type="entry name" value="Nucleoside hydrolase"/>
    <property type="match status" value="1"/>
</dbReference>
<dbReference type="AlphaFoldDB" id="A0A8J2YBE7"/>
<evidence type="ECO:0000259" key="3">
    <source>
        <dbReference type="Pfam" id="PF01156"/>
    </source>
</evidence>
<evidence type="ECO:0000256" key="1">
    <source>
        <dbReference type="ARBA" id="ARBA00022801"/>
    </source>
</evidence>
<dbReference type="PANTHER" id="PTHR12304">
    <property type="entry name" value="INOSINE-URIDINE PREFERRING NUCLEOSIDE HYDROLASE"/>
    <property type="match status" value="1"/>
</dbReference>
<dbReference type="GO" id="GO:0008477">
    <property type="term" value="F:purine nucleosidase activity"/>
    <property type="evidence" value="ECO:0007669"/>
    <property type="project" value="TreeGrafter"/>
</dbReference>
<dbReference type="GO" id="GO:0005829">
    <property type="term" value="C:cytosol"/>
    <property type="evidence" value="ECO:0007669"/>
    <property type="project" value="TreeGrafter"/>
</dbReference>
<dbReference type="Gene3D" id="3.90.245.10">
    <property type="entry name" value="Ribonucleoside hydrolase-like"/>
    <property type="match status" value="1"/>
</dbReference>
<dbReference type="GO" id="GO:0006152">
    <property type="term" value="P:purine nucleoside catabolic process"/>
    <property type="evidence" value="ECO:0007669"/>
    <property type="project" value="TreeGrafter"/>
</dbReference>
<protein>
    <recommendedName>
        <fullName evidence="3">Inosine/uridine-preferring nucleoside hydrolase domain-containing protein</fullName>
    </recommendedName>
</protein>
<dbReference type="Proteomes" id="UP000628775">
    <property type="component" value="Unassembled WGS sequence"/>
</dbReference>
<dbReference type="RefSeq" id="WP_188688106.1">
    <property type="nucleotide sequence ID" value="NZ_BMIR01000001.1"/>
</dbReference>
<evidence type="ECO:0000313" key="5">
    <source>
        <dbReference type="Proteomes" id="UP000628775"/>
    </source>
</evidence>